<name>A0ABM7YGK6_9BURK</name>
<proteinExistence type="predicted"/>
<protein>
    <recommendedName>
        <fullName evidence="4">HEAT repeat domain-containing protein</fullName>
    </recommendedName>
</protein>
<evidence type="ECO:0000256" key="1">
    <source>
        <dbReference type="SAM" id="SignalP"/>
    </source>
</evidence>
<dbReference type="EMBL" id="AP025730">
    <property type="protein sequence ID" value="BDI03273.1"/>
    <property type="molecule type" value="Genomic_DNA"/>
</dbReference>
<feature type="signal peptide" evidence="1">
    <location>
        <begin position="1"/>
        <end position="35"/>
    </location>
</feature>
<sequence>MRRSRIPTPLPDRTPRWVGLALFAAALAIAAPARAAEPRTVCAITINSSDEKEAFERNLPRDQFRVVELVQRGRKDWFEAACRSGVRCDALIISGHFDDGSEFYADQSDFRDFLTVPQLQQAACSASCSGLFAPLREVYLFGCKTLGTEPRQVAAAEVRRSLQRDGRSPEEAERIASQLSARYGQSNRDRIRHIFKDVPVIYGFSGQAPLGRYAGPLVERYFRSTTGSIEIASGQPSPTLLALFAPVSMVSAPGLTDADPHASFRAELCRLADDRAGLAGKLAFAHELLRRDPTEVRMLLDHLEHLASQLSASQRLQPDVEGALLAISRDAPARARYLDFARDADEAGVHTRMMALARQLGWLSPEQERDEFARMVEQRLREGRLGKHEIDHLCAARPEPDLPLAGQLVASGAARPGVVAHSAVLACLGDPAAHQRTVLALTSSQDTDAEIAQVYLRHRPLADAAEQRALAEAIARLSAPGPQLRALQALARQRLTDPASLQAIARIFPQARSLEVQRTIAGILLRADTQPLARADLARSLRKHRLKSPDGSDVIDALIRVLQAG</sequence>
<gene>
    <name evidence="2" type="ORF">CATMQ487_02430</name>
</gene>
<evidence type="ECO:0000313" key="3">
    <source>
        <dbReference type="Proteomes" id="UP001057498"/>
    </source>
</evidence>
<dbReference type="RefSeq" id="WP_251971569.1">
    <property type="nucleotide sequence ID" value="NZ_AP025730.1"/>
</dbReference>
<keyword evidence="1" id="KW-0732">Signal</keyword>
<accession>A0ABM7YGK6</accession>
<evidence type="ECO:0000313" key="2">
    <source>
        <dbReference type="EMBL" id="BDI03273.1"/>
    </source>
</evidence>
<keyword evidence="3" id="KW-1185">Reference proteome</keyword>
<reference evidence="2" key="1">
    <citation type="submission" date="2022-04" db="EMBL/GenBank/DDBJ databases">
        <title>Whole genome sequence of Sphaerotilus sp. FB-5.</title>
        <authorList>
            <person name="Takeda M."/>
            <person name="Narihara S."/>
            <person name="Akimoto M."/>
            <person name="Akimoto R."/>
            <person name="Nishiyashiki S."/>
            <person name="Murakami T."/>
        </authorList>
    </citation>
    <scope>NUCLEOTIDE SEQUENCE</scope>
    <source>
        <strain evidence="2">FB-5</strain>
    </source>
</reference>
<evidence type="ECO:0008006" key="4">
    <source>
        <dbReference type="Google" id="ProtNLM"/>
    </source>
</evidence>
<dbReference type="Proteomes" id="UP001057498">
    <property type="component" value="Chromosome"/>
</dbReference>
<feature type="chain" id="PRO_5047435984" description="HEAT repeat domain-containing protein" evidence="1">
    <location>
        <begin position="36"/>
        <end position="565"/>
    </location>
</feature>
<organism evidence="2 3">
    <name type="scientific">Sphaerotilus microaerophilus</name>
    <dbReference type="NCBI Taxonomy" id="2914710"/>
    <lineage>
        <taxon>Bacteria</taxon>
        <taxon>Pseudomonadati</taxon>
        <taxon>Pseudomonadota</taxon>
        <taxon>Betaproteobacteria</taxon>
        <taxon>Burkholderiales</taxon>
        <taxon>Sphaerotilaceae</taxon>
        <taxon>Sphaerotilus</taxon>
    </lineage>
</organism>